<feature type="transmembrane region" description="Helical" evidence="2">
    <location>
        <begin position="416"/>
        <end position="439"/>
    </location>
</feature>
<feature type="transmembrane region" description="Helical" evidence="2">
    <location>
        <begin position="245"/>
        <end position="268"/>
    </location>
</feature>
<keyword evidence="4" id="KW-1185">Reference proteome</keyword>
<dbReference type="GO" id="GO:0008643">
    <property type="term" value="P:carbohydrate transport"/>
    <property type="evidence" value="ECO:0007669"/>
    <property type="project" value="InterPro"/>
</dbReference>
<dbReference type="Pfam" id="PF13347">
    <property type="entry name" value="MFS_2"/>
    <property type="match status" value="1"/>
</dbReference>
<accession>A0A0D0Y6F3</accession>
<keyword evidence="1" id="KW-0813">Transport</keyword>
<dbReference type="RefSeq" id="WP_225349609.1">
    <property type="nucleotide sequence ID" value="NZ_AWTT01000008.1"/>
</dbReference>
<feature type="transmembrane region" description="Helical" evidence="2">
    <location>
        <begin position="305"/>
        <end position="326"/>
    </location>
</feature>
<dbReference type="PATRIC" id="fig|1335616.4.peg.505"/>
<dbReference type="AlphaFoldDB" id="A0A0D0Y6F3"/>
<keyword evidence="2" id="KW-0812">Transmembrane</keyword>
<keyword evidence="1" id="KW-0762">Sugar transport</keyword>
<dbReference type="STRING" id="1335616.WDC_0505"/>
<comment type="caution">
    <text evidence="3">The sequence shown here is derived from an EMBL/GenBank/DDBJ whole genome shotgun (WGS) entry which is preliminary data.</text>
</comment>
<evidence type="ECO:0000256" key="2">
    <source>
        <dbReference type="SAM" id="Phobius"/>
    </source>
</evidence>
<feature type="transmembrane region" description="Helical" evidence="2">
    <location>
        <begin position="179"/>
        <end position="201"/>
    </location>
</feature>
<dbReference type="EMBL" id="AWTT01000008">
    <property type="protein sequence ID" value="KIS03858.1"/>
    <property type="molecule type" value="Genomic_DNA"/>
</dbReference>
<dbReference type="PANTHER" id="PTHR11328">
    <property type="entry name" value="MAJOR FACILITATOR SUPERFAMILY DOMAIN-CONTAINING PROTEIN"/>
    <property type="match status" value="1"/>
</dbReference>
<proteinExistence type="predicted"/>
<reference evidence="3 4" key="1">
    <citation type="submission" date="2013-08" db="EMBL/GenBank/DDBJ databases">
        <title>Lactobacillus wasatchii sp. WDC04, a late gas producing bacteria isolated from aged chedder cheese.</title>
        <authorList>
            <person name="Oberg C.J."/>
            <person name="Culumber M."/>
            <person name="McMahon D.J."/>
            <person name="Broadbent J.R."/>
            <person name="Oberg T.S."/>
            <person name="Ortaki F."/>
        </authorList>
    </citation>
    <scope>NUCLEOTIDE SEQUENCE [LARGE SCALE GENOMIC DNA]</scope>
    <source>
        <strain evidence="3 4">WDC04</strain>
    </source>
</reference>
<feature type="transmembrane region" description="Helical" evidence="2">
    <location>
        <begin position="109"/>
        <end position="133"/>
    </location>
</feature>
<feature type="transmembrane region" description="Helical" evidence="2">
    <location>
        <begin position="386"/>
        <end position="404"/>
    </location>
</feature>
<keyword evidence="2" id="KW-0472">Membrane</keyword>
<protein>
    <submittedName>
        <fullName evidence="3">Putative transport protein</fullName>
    </submittedName>
</protein>
<evidence type="ECO:0000313" key="4">
    <source>
        <dbReference type="Proteomes" id="UP000032279"/>
    </source>
</evidence>
<feature type="transmembrane region" description="Helical" evidence="2">
    <location>
        <begin position="280"/>
        <end position="298"/>
    </location>
</feature>
<dbReference type="SUPFAM" id="SSF103473">
    <property type="entry name" value="MFS general substrate transporter"/>
    <property type="match status" value="1"/>
</dbReference>
<gene>
    <name evidence="3" type="ORF">WDC_0505</name>
</gene>
<sequence length="497" mass="55444">MDAKPRKITLLTRIAYGSGNLLGSGALAISGSWLLFFFTTFCGLPVFQASLIFSIATYLDVIINPIMGFVTDNFNNNRLGRKFGRRFFIMIGIPLMLLYPAMWITGINFFYYLFTYEAFEITYTLVMIPYETLAVEMTDDFNERTYITGYKAMFGKVANFIAAALPGVFFTLLGKNSPYSFLATGVTYMVVMMLALTLLYFNSWEKPVSEVKSEHVAGLWQNIKKLFVDIFSTLRNRTFRWHLGMYLFGFGAEWLMTATFTYFIVFALQRPATFVSELNSLSSILQLVSTAVFMIICAKKGFSKPFAGALGVVIMSVIAYGLVYVLHAPDQTMLIVAITVVFGLSTGGVYYIPWTTYTFMADIDEVITNRRREGIYSGAMTMAGKLIRATIVFILGIVLTWLGFKEGATVQSAPAVDAIVGVLVFGVCGLAILGMLSAFMMKLDHKTHKIVLDELDRIHGGGSMDDVTPETKKTLEQLTGFKYENCFGHNNVGYQGK</sequence>
<feature type="transmembrane region" description="Helical" evidence="2">
    <location>
        <begin position="47"/>
        <end position="71"/>
    </location>
</feature>
<evidence type="ECO:0000256" key="1">
    <source>
        <dbReference type="ARBA" id="ARBA00022597"/>
    </source>
</evidence>
<dbReference type="InterPro" id="IPR039672">
    <property type="entry name" value="MFS_2"/>
</dbReference>
<organism evidence="3 4">
    <name type="scientific">Paucilactobacillus wasatchensis</name>
    <dbReference type="NCBI Taxonomy" id="1335616"/>
    <lineage>
        <taxon>Bacteria</taxon>
        <taxon>Bacillati</taxon>
        <taxon>Bacillota</taxon>
        <taxon>Bacilli</taxon>
        <taxon>Lactobacillales</taxon>
        <taxon>Lactobacillaceae</taxon>
        <taxon>Paucilactobacillus</taxon>
    </lineage>
</organism>
<feature type="transmembrane region" description="Helical" evidence="2">
    <location>
        <begin position="83"/>
        <end position="103"/>
    </location>
</feature>
<feature type="transmembrane region" description="Helical" evidence="2">
    <location>
        <begin position="332"/>
        <end position="352"/>
    </location>
</feature>
<feature type="transmembrane region" description="Helical" evidence="2">
    <location>
        <begin position="21"/>
        <end position="41"/>
    </location>
</feature>
<feature type="transmembrane region" description="Helical" evidence="2">
    <location>
        <begin position="154"/>
        <end position="173"/>
    </location>
</feature>
<keyword evidence="2" id="KW-1133">Transmembrane helix</keyword>
<evidence type="ECO:0000313" key="3">
    <source>
        <dbReference type="EMBL" id="KIS03858.1"/>
    </source>
</evidence>
<dbReference type="InterPro" id="IPR036259">
    <property type="entry name" value="MFS_trans_sf"/>
</dbReference>
<name>A0A0D0Y6F3_9LACO</name>
<dbReference type="Gene3D" id="1.20.1250.20">
    <property type="entry name" value="MFS general substrate transporter like domains"/>
    <property type="match status" value="2"/>
</dbReference>
<dbReference type="Proteomes" id="UP000032279">
    <property type="component" value="Unassembled WGS sequence"/>
</dbReference>
<dbReference type="PANTHER" id="PTHR11328:SF24">
    <property type="entry name" value="MAJOR FACILITATOR SUPERFAMILY (MFS) PROFILE DOMAIN-CONTAINING PROTEIN"/>
    <property type="match status" value="1"/>
</dbReference>
<dbReference type="CDD" id="cd17332">
    <property type="entry name" value="MFS_MelB_like"/>
    <property type="match status" value="1"/>
</dbReference>
<dbReference type="GO" id="GO:0005886">
    <property type="term" value="C:plasma membrane"/>
    <property type="evidence" value="ECO:0007669"/>
    <property type="project" value="TreeGrafter"/>
</dbReference>
<dbReference type="GO" id="GO:0015293">
    <property type="term" value="F:symporter activity"/>
    <property type="evidence" value="ECO:0007669"/>
    <property type="project" value="InterPro"/>
</dbReference>